<evidence type="ECO:0000313" key="7">
    <source>
        <dbReference type="Proteomes" id="UP000220251"/>
    </source>
</evidence>
<feature type="region of interest" description="Disordered" evidence="3">
    <location>
        <begin position="533"/>
        <end position="555"/>
    </location>
</feature>
<accession>A0A0H5DQI6</accession>
<dbReference type="GO" id="GO:0005737">
    <property type="term" value="C:cytoplasm"/>
    <property type="evidence" value="ECO:0007669"/>
    <property type="project" value="TreeGrafter"/>
</dbReference>
<dbReference type="SUPFAM" id="SSF52540">
    <property type="entry name" value="P-loop containing nucleoside triphosphate hydrolases"/>
    <property type="match status" value="1"/>
</dbReference>
<keyword evidence="4" id="KW-0472">Membrane</keyword>
<keyword evidence="2" id="KW-0067">ATP-binding</keyword>
<dbReference type="InterPro" id="IPR003959">
    <property type="entry name" value="ATPase_AAA_core"/>
</dbReference>
<keyword evidence="7" id="KW-1185">Reference proteome</keyword>
<dbReference type="PANTHER" id="PTHR11638:SF18">
    <property type="entry name" value="HEAT SHOCK PROTEIN 104"/>
    <property type="match status" value="1"/>
</dbReference>
<feature type="transmembrane region" description="Helical" evidence="4">
    <location>
        <begin position="159"/>
        <end position="179"/>
    </location>
</feature>
<feature type="transmembrane region" description="Helical" evidence="4">
    <location>
        <begin position="225"/>
        <end position="246"/>
    </location>
</feature>
<keyword evidence="4" id="KW-1133">Transmembrane helix</keyword>
<gene>
    <name evidence="6" type="primary">clpb1</name>
    <name evidence="6" type="ORF">ELAC_0998</name>
</gene>
<keyword evidence="4" id="KW-0812">Transmembrane</keyword>
<evidence type="ECO:0000313" key="6">
    <source>
        <dbReference type="EMBL" id="CRX38343.1"/>
    </source>
</evidence>
<keyword evidence="1" id="KW-0547">Nucleotide-binding</keyword>
<evidence type="ECO:0000259" key="5">
    <source>
        <dbReference type="SMART" id="SM00382"/>
    </source>
</evidence>
<dbReference type="GO" id="GO:0016887">
    <property type="term" value="F:ATP hydrolysis activity"/>
    <property type="evidence" value="ECO:0007669"/>
    <property type="project" value="InterPro"/>
</dbReference>
<dbReference type="PANTHER" id="PTHR11638">
    <property type="entry name" value="ATP-DEPENDENT CLP PROTEASE"/>
    <property type="match status" value="1"/>
</dbReference>
<reference evidence="7" key="1">
    <citation type="submission" date="2015-06" db="EMBL/GenBank/DDBJ databases">
        <authorList>
            <person name="Bertelli C."/>
        </authorList>
    </citation>
    <scope>NUCLEOTIDE SEQUENCE [LARGE SCALE GENOMIC DNA]</scope>
    <source>
        <strain evidence="7">CRIB-30</strain>
    </source>
</reference>
<evidence type="ECO:0000256" key="3">
    <source>
        <dbReference type="SAM" id="MobiDB-lite"/>
    </source>
</evidence>
<dbReference type="SMART" id="SM00382">
    <property type="entry name" value="AAA"/>
    <property type="match status" value="1"/>
</dbReference>
<dbReference type="GO" id="GO:0005524">
    <property type="term" value="F:ATP binding"/>
    <property type="evidence" value="ECO:0007669"/>
    <property type="project" value="UniProtKB-KW"/>
</dbReference>
<dbReference type="Pfam" id="PF00004">
    <property type="entry name" value="AAA"/>
    <property type="match status" value="1"/>
</dbReference>
<dbReference type="InterPro" id="IPR003593">
    <property type="entry name" value="AAA+_ATPase"/>
</dbReference>
<evidence type="ECO:0000256" key="1">
    <source>
        <dbReference type="ARBA" id="ARBA00022741"/>
    </source>
</evidence>
<dbReference type="EMBL" id="CWGJ01000012">
    <property type="protein sequence ID" value="CRX38343.1"/>
    <property type="molecule type" value="Genomic_DNA"/>
</dbReference>
<feature type="domain" description="AAA+ ATPase" evidence="5">
    <location>
        <begin position="294"/>
        <end position="442"/>
    </location>
</feature>
<dbReference type="OrthoDB" id="22009at2"/>
<feature type="transmembrane region" description="Helical" evidence="4">
    <location>
        <begin position="199"/>
        <end position="218"/>
    </location>
</feature>
<dbReference type="Gene3D" id="3.40.50.300">
    <property type="entry name" value="P-loop containing nucleotide triphosphate hydrolases"/>
    <property type="match status" value="1"/>
</dbReference>
<feature type="compositionally biased region" description="Basic and acidic residues" evidence="3">
    <location>
        <begin position="542"/>
        <end position="555"/>
    </location>
</feature>
<dbReference type="GO" id="GO:0034605">
    <property type="term" value="P:cellular response to heat"/>
    <property type="evidence" value="ECO:0007669"/>
    <property type="project" value="TreeGrafter"/>
</dbReference>
<dbReference type="InterPro" id="IPR050130">
    <property type="entry name" value="ClpA_ClpB"/>
</dbReference>
<evidence type="ECO:0000256" key="2">
    <source>
        <dbReference type="ARBA" id="ARBA00022840"/>
    </source>
</evidence>
<dbReference type="AlphaFoldDB" id="A0A0H5DQI6"/>
<name>A0A0H5DQI6_9BACT</name>
<sequence length="659" mass="74145">MSTAQISTADRLFVPFQASSFRQETIDKSDWENFFRALRSLDESSESIDLSNLKELLQNLLQQEPDRECKELLKEELAKLKPGSLDLFLMAAWLVSAERGGEGAPKWVSDCLDLEAVKAIIQDKYEGLQDVADYLADCKLKLVESEVEFKDQSWEITKIWKAFVSFLTNIIDIFLIAFTLFDVGKDPQSAWEAQAMLDIYYKFFMIPAVISVLIKLFLPAAGLEVYAITAGVVAVLMVLMTIYIRFLRPCPDTLPHCESNLTLDALQGRIGQVIGREAEIDEMIHMLDNKECKQKNHVLLVGKSGVGKTEIVKGVARRIARGDVPDSLKGRKVFLVNTASLVSGGFFGYADQMKVLLNRIRRLDQVILFFDEVHVALKNKSSLSDFLKPLLDRPDLMCVAATTDHEFKEHIAGGGAEAEADKPKGDPAFLRRFNLMEIKSIEREALLQILLKRQQASSSHVFAETEVLEYLLTKIEEDEDFKKKGQPAFALSVLDLCISSVAKVFEESWKTKKLSDLHAEVEAVRLHATESIQSVKPKRKGQGREIRDASREESENRRIGEMLKNYKKVAATRRALFSSLHETISAVEQGPSSHKEREGLGLFLDMEYHLPTLEKVMDDMDGAIGNLSESEGERVFVKVTQAVVDQTLAKMKIGMQIDQ</sequence>
<dbReference type="Proteomes" id="UP000220251">
    <property type="component" value="Unassembled WGS sequence"/>
</dbReference>
<organism evidence="6 7">
    <name type="scientific">Estrella lausannensis</name>
    <dbReference type="NCBI Taxonomy" id="483423"/>
    <lineage>
        <taxon>Bacteria</taxon>
        <taxon>Pseudomonadati</taxon>
        <taxon>Chlamydiota</taxon>
        <taxon>Chlamydiia</taxon>
        <taxon>Parachlamydiales</taxon>
        <taxon>Candidatus Criblamydiaceae</taxon>
        <taxon>Estrella</taxon>
    </lineage>
</organism>
<proteinExistence type="predicted"/>
<dbReference type="InterPro" id="IPR027417">
    <property type="entry name" value="P-loop_NTPase"/>
</dbReference>
<dbReference type="RefSeq" id="WP_098038207.1">
    <property type="nucleotide sequence ID" value="NZ_CWGJ01000012.1"/>
</dbReference>
<protein>
    <submittedName>
        <fullName evidence="6">Chaperone protein ClpB</fullName>
    </submittedName>
</protein>
<dbReference type="CDD" id="cd00009">
    <property type="entry name" value="AAA"/>
    <property type="match status" value="1"/>
</dbReference>
<evidence type="ECO:0000256" key="4">
    <source>
        <dbReference type="SAM" id="Phobius"/>
    </source>
</evidence>